<dbReference type="Proteomes" id="UP000541969">
    <property type="component" value="Unassembled WGS sequence"/>
</dbReference>
<name>A0A853CHX1_9ACTN</name>
<evidence type="ECO:0000313" key="1">
    <source>
        <dbReference type="EMBL" id="NYJ06569.1"/>
    </source>
</evidence>
<keyword evidence="2" id="KW-1185">Reference proteome</keyword>
<dbReference type="AlphaFoldDB" id="A0A853CHX1"/>
<protein>
    <submittedName>
        <fullName evidence="1">Uncharacterized protein</fullName>
    </submittedName>
</protein>
<reference evidence="1 2" key="1">
    <citation type="submission" date="2020-07" db="EMBL/GenBank/DDBJ databases">
        <title>Sequencing the genomes of 1000 actinobacteria strains.</title>
        <authorList>
            <person name="Klenk H.-P."/>
        </authorList>
    </citation>
    <scope>NUCLEOTIDE SEQUENCE [LARGE SCALE GENOMIC DNA]</scope>
    <source>
        <strain evidence="1 2">DSM 104001</strain>
    </source>
</reference>
<evidence type="ECO:0000313" key="2">
    <source>
        <dbReference type="Proteomes" id="UP000541969"/>
    </source>
</evidence>
<dbReference type="EMBL" id="JACBZT010000001">
    <property type="protein sequence ID" value="NYJ06569.1"/>
    <property type="molecule type" value="Genomic_DNA"/>
</dbReference>
<sequence>MGTSSPPVAVARWVVGQATRVLPPADRERYRREFVAELHGLSPAEQARYVAGLLSQVLALRAALGSSSGSREIPMGTTTRAPFRCRVLRMHRWTARGAPHHTHVRTCLRCGYEQGPFNTPDESPTRNYLTGI</sequence>
<dbReference type="RefSeq" id="WP_179717776.1">
    <property type="nucleotide sequence ID" value="NZ_JACBZT010000001.1"/>
</dbReference>
<proteinExistence type="predicted"/>
<gene>
    <name evidence="1" type="ORF">GGQ55_002847</name>
</gene>
<comment type="caution">
    <text evidence="1">The sequence shown here is derived from an EMBL/GenBank/DDBJ whole genome shotgun (WGS) entry which is preliminary data.</text>
</comment>
<accession>A0A853CHX1</accession>
<organism evidence="1 2">
    <name type="scientific">Petropleomorpha daqingensis</name>
    <dbReference type="NCBI Taxonomy" id="2026353"/>
    <lineage>
        <taxon>Bacteria</taxon>
        <taxon>Bacillati</taxon>
        <taxon>Actinomycetota</taxon>
        <taxon>Actinomycetes</taxon>
        <taxon>Geodermatophilales</taxon>
        <taxon>Geodermatophilaceae</taxon>
        <taxon>Petropleomorpha</taxon>
    </lineage>
</organism>